<reference evidence="3" key="1">
    <citation type="journal article" date="2012" name="Mol. Plant Microbe Interact.">
        <title>A highly conserved effector in Fusarium oxysporum is required for full virulence on Arabidopsis.</title>
        <authorList>
            <person name="Thatcher L.F."/>
            <person name="Gardiner D.M."/>
            <person name="Kazan K."/>
            <person name="Manners J."/>
        </authorList>
    </citation>
    <scope>NUCLEOTIDE SEQUENCE [LARGE SCALE GENOMIC DNA]</scope>
    <source>
        <strain evidence="3">Fo5176</strain>
    </source>
</reference>
<feature type="region of interest" description="Disordered" evidence="1">
    <location>
        <begin position="1"/>
        <end position="114"/>
    </location>
</feature>
<feature type="compositionally biased region" description="Acidic residues" evidence="1">
    <location>
        <begin position="85"/>
        <end position="97"/>
    </location>
</feature>
<dbReference type="EnsemblFungi" id="FOXG_15955T0">
    <property type="protein sequence ID" value="FOXG_15955P0"/>
    <property type="gene ID" value="FOXG_15955"/>
</dbReference>
<dbReference type="AlphaFoldDB" id="A0A0D2YI09"/>
<proteinExistence type="predicted"/>
<accession>A0A0D2YI09</accession>
<sequence>MSGVASTSRDDAIPGARTSSPVVRLSSESQQEQDFDHTNCGYSDVEPESSEAESGPPFGFRVSPPSQELPSSHAHETVQDKDCDVDTEDSSSEDGLDVQEFARDQDYCPSPLKA</sequence>
<protein>
    <submittedName>
        <fullName evidence="2">Uncharacterized protein</fullName>
    </submittedName>
</protein>
<evidence type="ECO:0000313" key="2">
    <source>
        <dbReference type="EnsemblFungi" id="FOXG_15955P0"/>
    </source>
</evidence>
<feature type="compositionally biased region" description="Polar residues" evidence="1">
    <location>
        <begin position="17"/>
        <end position="32"/>
    </location>
</feature>
<organism evidence="2 3">
    <name type="scientific">Fusarium oxysporum (strain Fo5176)</name>
    <name type="common">Fusarium vascular wilt</name>
    <dbReference type="NCBI Taxonomy" id="660025"/>
    <lineage>
        <taxon>Eukaryota</taxon>
        <taxon>Fungi</taxon>
        <taxon>Dikarya</taxon>
        <taxon>Ascomycota</taxon>
        <taxon>Pezizomycotina</taxon>
        <taxon>Sordariomycetes</taxon>
        <taxon>Hypocreomycetidae</taxon>
        <taxon>Hypocreales</taxon>
        <taxon>Nectriaceae</taxon>
        <taxon>Fusarium</taxon>
        <taxon>Fusarium oxysporum species complex</taxon>
    </lineage>
</organism>
<feature type="compositionally biased region" description="Basic and acidic residues" evidence="1">
    <location>
        <begin position="73"/>
        <end position="84"/>
    </location>
</feature>
<evidence type="ECO:0000256" key="1">
    <source>
        <dbReference type="SAM" id="MobiDB-lite"/>
    </source>
</evidence>
<dbReference type="Proteomes" id="UP000002489">
    <property type="component" value="Unassembled WGS sequence"/>
</dbReference>
<reference evidence="2" key="2">
    <citation type="submission" date="2025-08" db="UniProtKB">
        <authorList>
            <consortium name="EnsemblFungi"/>
        </authorList>
    </citation>
    <scope>IDENTIFICATION</scope>
    <source>
        <strain evidence="2">4287 / CBS 123668 / FGSC 9935 / NRRL 34936</strain>
    </source>
</reference>
<evidence type="ECO:0000313" key="3">
    <source>
        <dbReference type="Proteomes" id="UP000002489"/>
    </source>
</evidence>
<name>A0A0D2YI09_FUSOF</name>
<dbReference type="STRING" id="426428.A0A0D2YI09"/>